<dbReference type="Gene3D" id="1.10.3720.10">
    <property type="entry name" value="MetI-like"/>
    <property type="match status" value="1"/>
</dbReference>
<feature type="domain" description="ABC transmembrane type-1" evidence="8">
    <location>
        <begin position="104"/>
        <end position="284"/>
    </location>
</feature>
<evidence type="ECO:0000256" key="1">
    <source>
        <dbReference type="ARBA" id="ARBA00004651"/>
    </source>
</evidence>
<dbReference type="Proteomes" id="UP000028488">
    <property type="component" value="Plasmid pPDG2"/>
</dbReference>
<evidence type="ECO:0000313" key="9">
    <source>
        <dbReference type="EMBL" id="AII10960.1"/>
    </source>
</evidence>
<keyword evidence="5 7" id="KW-1133">Transmembrane helix</keyword>
<name>A0A076EYC7_RHOOP</name>
<comment type="similarity">
    <text evidence="7">Belongs to the binding-protein-dependent transport system permease family.</text>
</comment>
<keyword evidence="4 7" id="KW-0812">Transmembrane</keyword>
<evidence type="ECO:0000256" key="2">
    <source>
        <dbReference type="ARBA" id="ARBA00022448"/>
    </source>
</evidence>
<accession>A0A076EYC7</accession>
<dbReference type="GO" id="GO:0005886">
    <property type="term" value="C:plasma membrane"/>
    <property type="evidence" value="ECO:0007669"/>
    <property type="project" value="UniProtKB-SubCell"/>
</dbReference>
<proteinExistence type="inferred from homology"/>
<evidence type="ECO:0000256" key="4">
    <source>
        <dbReference type="ARBA" id="ARBA00022692"/>
    </source>
</evidence>
<gene>
    <name evidence="9" type="ORF">EP51_43370</name>
</gene>
<feature type="transmembrane region" description="Helical" evidence="7">
    <location>
        <begin position="170"/>
        <end position="189"/>
    </location>
</feature>
<dbReference type="EMBL" id="CP008949">
    <property type="protein sequence ID" value="AII10960.1"/>
    <property type="molecule type" value="Genomic_DNA"/>
</dbReference>
<feature type="transmembrane region" description="Helical" evidence="7">
    <location>
        <begin position="265"/>
        <end position="287"/>
    </location>
</feature>
<evidence type="ECO:0000259" key="8">
    <source>
        <dbReference type="PROSITE" id="PS50928"/>
    </source>
</evidence>
<evidence type="ECO:0000256" key="6">
    <source>
        <dbReference type="ARBA" id="ARBA00023136"/>
    </source>
</evidence>
<dbReference type="AlphaFoldDB" id="A0A076EYC7"/>
<dbReference type="InterPro" id="IPR035906">
    <property type="entry name" value="MetI-like_sf"/>
</dbReference>
<dbReference type="Pfam" id="PF00528">
    <property type="entry name" value="BPD_transp_1"/>
    <property type="match status" value="1"/>
</dbReference>
<dbReference type="GO" id="GO:0042918">
    <property type="term" value="P:alkanesulfonate transmembrane transport"/>
    <property type="evidence" value="ECO:0007669"/>
    <property type="project" value="UniProtKB-ARBA"/>
</dbReference>
<keyword evidence="3" id="KW-1003">Cell membrane</keyword>
<dbReference type="InterPro" id="IPR000515">
    <property type="entry name" value="MetI-like"/>
</dbReference>
<dbReference type="RefSeq" id="WP_128643412.1">
    <property type="nucleotide sequence ID" value="NZ_CP008949.1"/>
</dbReference>
<comment type="subcellular location">
    <subcellularLocation>
        <location evidence="1 7">Cell membrane</location>
        <topology evidence="1 7">Multi-pass membrane protein</topology>
    </subcellularLocation>
</comment>
<dbReference type="PROSITE" id="PS50928">
    <property type="entry name" value="ABC_TM1"/>
    <property type="match status" value="1"/>
</dbReference>
<keyword evidence="6 7" id="KW-0472">Membrane</keyword>
<keyword evidence="2 7" id="KW-0813">Transport</keyword>
<keyword evidence="9" id="KW-0614">Plasmid</keyword>
<evidence type="ECO:0000256" key="3">
    <source>
        <dbReference type="ARBA" id="ARBA00022475"/>
    </source>
</evidence>
<evidence type="ECO:0000256" key="7">
    <source>
        <dbReference type="RuleBase" id="RU363032"/>
    </source>
</evidence>
<organism evidence="9 10">
    <name type="scientific">Rhodococcus opacus</name>
    <name type="common">Nocardia opaca</name>
    <dbReference type="NCBI Taxonomy" id="37919"/>
    <lineage>
        <taxon>Bacteria</taxon>
        <taxon>Bacillati</taxon>
        <taxon>Actinomycetota</taxon>
        <taxon>Actinomycetes</taxon>
        <taxon>Mycobacteriales</taxon>
        <taxon>Nocardiaceae</taxon>
        <taxon>Rhodococcus</taxon>
    </lineage>
</organism>
<sequence length="300" mass="32431">MTVADVRREGFGGSPSADVQSLGIKVAELELEDLSPQDNRRGLRQLVGRWRGRVLRVAVPALALAIWQLSSSLGWTDERTLPPLSSILEAFQELWSSGDIQAALPVSLTRAGVGLSFGVGLGLTLGLFAGLWKVGEEIFDAPMQMLRTIPFIAVVPLLITWFGIGEQPKLILIAAATLFPVYLNTYHGVRGVDKKLIEAGRTFGLRGMRLAVRVILPTALPAVFTGLRYAAGISLLALVLAEQVNAQEGIGHLLAIASQGQRPDIVILGILIYAVLGIVVDMVMRLVEHLALPWRPRVTI</sequence>
<feature type="transmembrane region" description="Helical" evidence="7">
    <location>
        <begin position="210"/>
        <end position="231"/>
    </location>
</feature>
<dbReference type="FunFam" id="1.10.3720.10:FF:000003">
    <property type="entry name" value="Aliphatic sulfonate ABC transporter permease"/>
    <property type="match status" value="1"/>
</dbReference>
<reference evidence="9 10" key="1">
    <citation type="submission" date="2014-07" db="EMBL/GenBank/DDBJ databases">
        <title>Genome Sequence of Rhodococcus opacus Strain R7, a Biodegrader of Mono- and Polycyclic Aromatic Hydrocarbons.</title>
        <authorList>
            <person name="Di Gennaro P."/>
            <person name="Zampolli J."/>
            <person name="Presti I."/>
            <person name="Cappelletti M."/>
            <person name="D'Ursi P."/>
            <person name="Orro A."/>
            <person name="Mezzelani A."/>
            <person name="Milanesi L."/>
        </authorList>
    </citation>
    <scope>NUCLEOTIDE SEQUENCE [LARGE SCALE GENOMIC DNA]</scope>
    <source>
        <strain evidence="9 10">R7</strain>
        <plasmid evidence="9">pPDG2</plasmid>
    </source>
</reference>
<protein>
    <submittedName>
        <fullName evidence="9">ABC transporter permease</fullName>
    </submittedName>
</protein>
<evidence type="ECO:0000256" key="5">
    <source>
        <dbReference type="ARBA" id="ARBA00022989"/>
    </source>
</evidence>
<feature type="transmembrane region" description="Helical" evidence="7">
    <location>
        <begin position="113"/>
        <end position="132"/>
    </location>
</feature>
<dbReference type="SUPFAM" id="SSF161098">
    <property type="entry name" value="MetI-like"/>
    <property type="match status" value="1"/>
</dbReference>
<feature type="transmembrane region" description="Helical" evidence="7">
    <location>
        <begin position="54"/>
        <end position="75"/>
    </location>
</feature>
<dbReference type="PANTHER" id="PTHR30151:SF38">
    <property type="entry name" value="ALIPHATIC SULFONATES TRANSPORT PERMEASE PROTEIN SSUC-RELATED"/>
    <property type="match status" value="1"/>
</dbReference>
<evidence type="ECO:0000313" key="10">
    <source>
        <dbReference type="Proteomes" id="UP000028488"/>
    </source>
</evidence>
<feature type="transmembrane region" description="Helical" evidence="7">
    <location>
        <begin position="144"/>
        <end position="164"/>
    </location>
</feature>
<geneLocation type="plasmid" evidence="9 10">
    <name>pPDG2</name>
</geneLocation>
<dbReference type="PANTHER" id="PTHR30151">
    <property type="entry name" value="ALKANE SULFONATE ABC TRANSPORTER-RELATED, MEMBRANE SUBUNIT"/>
    <property type="match status" value="1"/>
</dbReference>
<dbReference type="CDD" id="cd06261">
    <property type="entry name" value="TM_PBP2"/>
    <property type="match status" value="1"/>
</dbReference>